<sequence length="54" mass="6391">KVQVLKYFISCDRHPKYKICSPNLELITIIKCVCMDGGSLLLKFVYMEKEFYLQ</sequence>
<dbReference type="RefSeq" id="XP_040758198.1">
    <property type="nucleotide sequence ID" value="XM_040905231.1"/>
</dbReference>
<organism evidence="1 2">
    <name type="scientific">Laetiporus sulphureus 93-53</name>
    <dbReference type="NCBI Taxonomy" id="1314785"/>
    <lineage>
        <taxon>Eukaryota</taxon>
        <taxon>Fungi</taxon>
        <taxon>Dikarya</taxon>
        <taxon>Basidiomycota</taxon>
        <taxon>Agaricomycotina</taxon>
        <taxon>Agaricomycetes</taxon>
        <taxon>Polyporales</taxon>
        <taxon>Laetiporus</taxon>
    </lineage>
</organism>
<evidence type="ECO:0000313" key="1">
    <source>
        <dbReference type="EMBL" id="KZT00458.1"/>
    </source>
</evidence>
<reference evidence="1 2" key="1">
    <citation type="journal article" date="2016" name="Mol. Biol. Evol.">
        <title>Comparative Genomics of Early-Diverging Mushroom-Forming Fungi Provides Insights into the Origins of Lignocellulose Decay Capabilities.</title>
        <authorList>
            <person name="Nagy L.G."/>
            <person name="Riley R."/>
            <person name="Tritt A."/>
            <person name="Adam C."/>
            <person name="Daum C."/>
            <person name="Floudas D."/>
            <person name="Sun H."/>
            <person name="Yadav J.S."/>
            <person name="Pangilinan J."/>
            <person name="Larsson K.H."/>
            <person name="Matsuura K."/>
            <person name="Barry K."/>
            <person name="Labutti K."/>
            <person name="Kuo R."/>
            <person name="Ohm R.A."/>
            <person name="Bhattacharya S.S."/>
            <person name="Shirouzu T."/>
            <person name="Yoshinaga Y."/>
            <person name="Martin F.M."/>
            <person name="Grigoriev I.V."/>
            <person name="Hibbett D.S."/>
        </authorList>
    </citation>
    <scope>NUCLEOTIDE SEQUENCE [LARGE SCALE GENOMIC DNA]</scope>
    <source>
        <strain evidence="1 2">93-53</strain>
    </source>
</reference>
<feature type="non-terminal residue" evidence="1">
    <location>
        <position position="1"/>
    </location>
</feature>
<dbReference type="GeneID" id="63822261"/>
<dbReference type="InParanoid" id="A0A165B819"/>
<protein>
    <submittedName>
        <fullName evidence="1">Uncharacterized protein</fullName>
    </submittedName>
</protein>
<proteinExistence type="predicted"/>
<evidence type="ECO:0000313" key="2">
    <source>
        <dbReference type="Proteomes" id="UP000076871"/>
    </source>
</evidence>
<name>A0A165B819_9APHY</name>
<dbReference type="OrthoDB" id="2756043at2759"/>
<dbReference type="Proteomes" id="UP000076871">
    <property type="component" value="Unassembled WGS sequence"/>
</dbReference>
<dbReference type="EMBL" id="KV427685">
    <property type="protein sequence ID" value="KZT00458.1"/>
    <property type="molecule type" value="Genomic_DNA"/>
</dbReference>
<gene>
    <name evidence="1" type="ORF">LAESUDRAFT_666120</name>
</gene>
<dbReference type="AlphaFoldDB" id="A0A165B819"/>
<keyword evidence="2" id="KW-1185">Reference proteome</keyword>
<accession>A0A165B819</accession>